<dbReference type="PIRSF" id="PIRSF016578">
    <property type="entry name" value="HsaA"/>
    <property type="match status" value="1"/>
</dbReference>
<dbReference type="InterPro" id="IPR009075">
    <property type="entry name" value="AcylCo_DH/oxidase_C"/>
</dbReference>
<dbReference type="Proteomes" id="UP000321805">
    <property type="component" value="Chromosome"/>
</dbReference>
<dbReference type="GO" id="GO:0003995">
    <property type="term" value="F:acyl-CoA dehydrogenase activity"/>
    <property type="evidence" value="ECO:0007669"/>
    <property type="project" value="TreeGrafter"/>
</dbReference>
<evidence type="ECO:0000256" key="6">
    <source>
        <dbReference type="RuleBase" id="RU362125"/>
    </source>
</evidence>
<keyword evidence="4 6" id="KW-0274">FAD</keyword>
<dbReference type="KEGG" id="bsol:FSW04_11105"/>
<dbReference type="InterPro" id="IPR009100">
    <property type="entry name" value="AcylCoA_DH/oxidase_NM_dom_sf"/>
</dbReference>
<dbReference type="InterPro" id="IPR037069">
    <property type="entry name" value="AcylCoA_DH/ox_N_sf"/>
</dbReference>
<dbReference type="Gene3D" id="1.20.140.10">
    <property type="entry name" value="Butyryl-CoA Dehydrogenase, subunit A, domain 3"/>
    <property type="match status" value="1"/>
</dbReference>
<dbReference type="OrthoDB" id="8876745at2"/>
<dbReference type="Pfam" id="PF00441">
    <property type="entry name" value="Acyl-CoA_dh_1"/>
    <property type="match status" value="1"/>
</dbReference>
<dbReference type="PANTHER" id="PTHR43884">
    <property type="entry name" value="ACYL-COA DEHYDROGENASE"/>
    <property type="match status" value="1"/>
</dbReference>
<feature type="domain" description="Acyl-CoA dehydrogenase/oxidase N-terminal" evidence="9">
    <location>
        <begin position="12"/>
        <end position="123"/>
    </location>
</feature>
<feature type="domain" description="Acyl-CoA oxidase/dehydrogenase middle" evidence="8">
    <location>
        <begin position="127"/>
        <end position="232"/>
    </location>
</feature>
<reference evidence="10 11" key="1">
    <citation type="journal article" date="2018" name="J. Microbiol.">
        <title>Baekduia soli gen. nov., sp. nov., a novel bacterium isolated from the soil of Baekdu Mountain and proposal of a novel family name, Baekduiaceae fam. nov.</title>
        <authorList>
            <person name="An D.S."/>
            <person name="Siddiqi M.Z."/>
            <person name="Kim K.H."/>
            <person name="Yu H.S."/>
            <person name="Im W.T."/>
        </authorList>
    </citation>
    <scope>NUCLEOTIDE SEQUENCE [LARGE SCALE GENOMIC DNA]</scope>
    <source>
        <strain evidence="10 11">BR7-21</strain>
    </source>
</reference>
<evidence type="ECO:0000256" key="2">
    <source>
        <dbReference type="ARBA" id="ARBA00009347"/>
    </source>
</evidence>
<sequence length="404" mass="44544">MAVAISAYNDQTDEQKAIIEMVRQFVDEQIIPNAEHYDGADEYPAPIVDQLKELGLFGITIPEEYGGLGLDLTTYVMVVEELSRGWISISGVINTHFIGSYLLLKYGTDEQKQKYLPRMATGEIRAAFSLSEPELGSDVQAIKTSAKKQDDGTYEINGQKMWVTNGLMSSLVFVLVKTDPDADPKHKAFTCFITEKEGGANENTGDYAGLTVPPKIKKMGYKGVESTELVYDGYRCPAENILGGEDAGLNAGFAQMMDALEVGRANVAARGVGLAQRALELALKYAQERKTFGKQIAQHQAIQFKLADMATQLDAARLLTRRAAQMKDAGLRSDMEAGMAKLFASEAAHFCAEQCLRIHGGYGYSKEYEIERIYRDAPLLLIGEGTSEIQRMVIGKKLLQRHKI</sequence>
<evidence type="ECO:0000259" key="9">
    <source>
        <dbReference type="Pfam" id="PF02771"/>
    </source>
</evidence>
<evidence type="ECO:0000256" key="4">
    <source>
        <dbReference type="ARBA" id="ARBA00022827"/>
    </source>
</evidence>
<accession>A0A5B8U5Y2</accession>
<keyword evidence="11" id="KW-1185">Reference proteome</keyword>
<evidence type="ECO:0000259" key="7">
    <source>
        <dbReference type="Pfam" id="PF00441"/>
    </source>
</evidence>
<evidence type="ECO:0000259" key="8">
    <source>
        <dbReference type="Pfam" id="PF02770"/>
    </source>
</evidence>
<dbReference type="Pfam" id="PF02771">
    <property type="entry name" value="Acyl-CoA_dh_N"/>
    <property type="match status" value="1"/>
</dbReference>
<dbReference type="InterPro" id="IPR013786">
    <property type="entry name" value="AcylCoA_DH/ox_N"/>
</dbReference>
<organism evidence="10 11">
    <name type="scientific">Baekduia soli</name>
    <dbReference type="NCBI Taxonomy" id="496014"/>
    <lineage>
        <taxon>Bacteria</taxon>
        <taxon>Bacillati</taxon>
        <taxon>Actinomycetota</taxon>
        <taxon>Thermoleophilia</taxon>
        <taxon>Solirubrobacterales</taxon>
        <taxon>Baekduiaceae</taxon>
        <taxon>Baekduia</taxon>
    </lineage>
</organism>
<dbReference type="SUPFAM" id="SSF56645">
    <property type="entry name" value="Acyl-CoA dehydrogenase NM domain-like"/>
    <property type="match status" value="1"/>
</dbReference>
<dbReference type="InterPro" id="IPR036250">
    <property type="entry name" value="AcylCo_DH-like_C"/>
</dbReference>
<dbReference type="FunFam" id="1.20.140.10:FF:000001">
    <property type="entry name" value="Acyl-CoA dehydrogenase"/>
    <property type="match status" value="1"/>
</dbReference>
<dbReference type="InterPro" id="IPR046373">
    <property type="entry name" value="Acyl-CoA_Oxase/DH_mid-dom_sf"/>
</dbReference>
<comment type="similarity">
    <text evidence="2 6">Belongs to the acyl-CoA dehydrogenase family.</text>
</comment>
<keyword evidence="3 6" id="KW-0285">Flavoprotein</keyword>
<dbReference type="SUPFAM" id="SSF47203">
    <property type="entry name" value="Acyl-CoA dehydrogenase C-terminal domain-like"/>
    <property type="match status" value="1"/>
</dbReference>
<evidence type="ECO:0000313" key="10">
    <source>
        <dbReference type="EMBL" id="QEC48062.1"/>
    </source>
</evidence>
<feature type="domain" description="Acyl-CoA dehydrogenase/oxidase C-terminal" evidence="7">
    <location>
        <begin position="250"/>
        <end position="398"/>
    </location>
</feature>
<name>A0A5B8U5Y2_9ACTN</name>
<proteinExistence type="inferred from homology"/>
<evidence type="ECO:0000256" key="1">
    <source>
        <dbReference type="ARBA" id="ARBA00001974"/>
    </source>
</evidence>
<keyword evidence="5 6" id="KW-0560">Oxidoreductase</keyword>
<dbReference type="InterPro" id="IPR006091">
    <property type="entry name" value="Acyl-CoA_Oxase/DH_mid-dom"/>
</dbReference>
<comment type="cofactor">
    <cofactor evidence="1 6">
        <name>FAD</name>
        <dbReference type="ChEBI" id="CHEBI:57692"/>
    </cofactor>
</comment>
<evidence type="ECO:0000313" key="11">
    <source>
        <dbReference type="Proteomes" id="UP000321805"/>
    </source>
</evidence>
<dbReference type="GO" id="GO:0050660">
    <property type="term" value="F:flavin adenine dinucleotide binding"/>
    <property type="evidence" value="ECO:0007669"/>
    <property type="project" value="InterPro"/>
</dbReference>
<dbReference type="Pfam" id="PF02770">
    <property type="entry name" value="Acyl-CoA_dh_M"/>
    <property type="match status" value="1"/>
</dbReference>
<dbReference type="FunFam" id="1.10.540.10:FF:000002">
    <property type="entry name" value="Acyl-CoA dehydrogenase FadE19"/>
    <property type="match status" value="1"/>
</dbReference>
<protein>
    <submittedName>
        <fullName evidence="10">Acyl-CoA dehydrogenase</fullName>
    </submittedName>
</protein>
<evidence type="ECO:0000256" key="3">
    <source>
        <dbReference type="ARBA" id="ARBA00022630"/>
    </source>
</evidence>
<dbReference type="EMBL" id="CP042430">
    <property type="protein sequence ID" value="QEC48062.1"/>
    <property type="molecule type" value="Genomic_DNA"/>
</dbReference>
<dbReference type="Gene3D" id="1.10.540.10">
    <property type="entry name" value="Acyl-CoA dehydrogenase/oxidase, N-terminal domain"/>
    <property type="match status" value="1"/>
</dbReference>
<dbReference type="AlphaFoldDB" id="A0A5B8U5Y2"/>
<dbReference type="RefSeq" id="WP_146919219.1">
    <property type="nucleotide sequence ID" value="NZ_CP042430.1"/>
</dbReference>
<dbReference type="Gene3D" id="2.40.110.10">
    <property type="entry name" value="Butyryl-CoA Dehydrogenase, subunit A, domain 2"/>
    <property type="match status" value="1"/>
</dbReference>
<gene>
    <name evidence="10" type="ORF">FSW04_11105</name>
</gene>
<evidence type="ECO:0000256" key="5">
    <source>
        <dbReference type="ARBA" id="ARBA00023002"/>
    </source>
</evidence>
<dbReference type="PANTHER" id="PTHR43884:SF12">
    <property type="entry name" value="ISOVALERYL-COA DEHYDROGENASE, MITOCHONDRIAL-RELATED"/>
    <property type="match status" value="1"/>
</dbReference>